<dbReference type="Proteomes" id="UP000193685">
    <property type="component" value="Unassembled WGS sequence"/>
</dbReference>
<proteinExistence type="predicted"/>
<name>A0A1Y2F056_PROLT</name>
<accession>A0A1Y2F056</accession>
<comment type="caution">
    <text evidence="1">The sequence shown here is derived from an EMBL/GenBank/DDBJ whole genome shotgun (WGS) entry which is preliminary data.</text>
</comment>
<evidence type="ECO:0000313" key="2">
    <source>
        <dbReference type="Proteomes" id="UP000193685"/>
    </source>
</evidence>
<evidence type="ECO:0000313" key="1">
    <source>
        <dbReference type="EMBL" id="ORY76355.1"/>
    </source>
</evidence>
<dbReference type="AlphaFoldDB" id="A0A1Y2F056"/>
<dbReference type="EMBL" id="MCFI01000023">
    <property type="protein sequence ID" value="ORY76355.1"/>
    <property type="molecule type" value="Genomic_DNA"/>
</dbReference>
<gene>
    <name evidence="1" type="ORF">BCR37DRAFT_395290</name>
</gene>
<reference evidence="1 2" key="1">
    <citation type="submission" date="2016-07" db="EMBL/GenBank/DDBJ databases">
        <title>Pervasive Adenine N6-methylation of Active Genes in Fungi.</title>
        <authorList>
            <consortium name="DOE Joint Genome Institute"/>
            <person name="Mondo S.J."/>
            <person name="Dannebaum R.O."/>
            <person name="Kuo R.C."/>
            <person name="Labutti K."/>
            <person name="Haridas S."/>
            <person name="Kuo A."/>
            <person name="Salamov A."/>
            <person name="Ahrendt S.R."/>
            <person name="Lipzen A."/>
            <person name="Sullivan W."/>
            <person name="Andreopoulos W.B."/>
            <person name="Clum A."/>
            <person name="Lindquist E."/>
            <person name="Daum C."/>
            <person name="Ramamoorthy G.K."/>
            <person name="Gryganskyi A."/>
            <person name="Culley D."/>
            <person name="Magnuson J.K."/>
            <person name="James T.Y."/>
            <person name="O'Malley M.A."/>
            <person name="Stajich J.E."/>
            <person name="Spatafora J.W."/>
            <person name="Visel A."/>
            <person name="Grigoriev I.V."/>
        </authorList>
    </citation>
    <scope>NUCLEOTIDE SEQUENCE [LARGE SCALE GENOMIC DNA]</scope>
    <source>
        <strain evidence="1 2">12-1054</strain>
    </source>
</reference>
<keyword evidence="2" id="KW-1185">Reference proteome</keyword>
<dbReference type="RefSeq" id="XP_040722618.1">
    <property type="nucleotide sequence ID" value="XM_040871603.1"/>
</dbReference>
<sequence length="312" mass="35425">MFEQSTNTLFVLAQTFAFLQMHFVFFTGLVNTAAGISIDPANSCTAYWLELAIDLPAYSWCKNCAYNLHSGSGNEIPATSNHKDAGDIEHHGDYNACYYVAIDDRCHQTDHESYFQERVADDKGKFGIFCQSKSLQKHPSLLPMNAFLSLGRQVHWNLKTPKDGICQVQYADIPPEPAYWLAYGKDRKLTDDTCPFVLQTQQGINDRNKQSGILYGYDRDDSVFETPWTIESYEPCYFILPPAVPHASCPNSGNYVDDFFQVTLNDVAGEVEIVCPQVNDNRTYREPVATHFRPSWRINMFTGSWEFEAADI</sequence>
<dbReference type="GeneID" id="63788202"/>
<protein>
    <submittedName>
        <fullName evidence="1">Uncharacterized protein</fullName>
    </submittedName>
</protein>
<organism evidence="1 2">
    <name type="scientific">Protomyces lactucae-debilis</name>
    <dbReference type="NCBI Taxonomy" id="2754530"/>
    <lineage>
        <taxon>Eukaryota</taxon>
        <taxon>Fungi</taxon>
        <taxon>Dikarya</taxon>
        <taxon>Ascomycota</taxon>
        <taxon>Taphrinomycotina</taxon>
        <taxon>Taphrinomycetes</taxon>
        <taxon>Taphrinales</taxon>
        <taxon>Protomycetaceae</taxon>
        <taxon>Protomyces</taxon>
    </lineage>
</organism>